<proteinExistence type="predicted"/>
<dbReference type="Proteomes" id="UP000325440">
    <property type="component" value="Unassembled WGS sequence"/>
</dbReference>
<feature type="region of interest" description="Disordered" evidence="1">
    <location>
        <begin position="432"/>
        <end position="518"/>
    </location>
</feature>
<evidence type="ECO:0000313" key="3">
    <source>
        <dbReference type="Proteomes" id="UP000325440"/>
    </source>
</evidence>
<accession>A0A5E4NTR5</accession>
<evidence type="ECO:0000256" key="1">
    <source>
        <dbReference type="SAM" id="MobiDB-lite"/>
    </source>
</evidence>
<feature type="non-terminal residue" evidence="2">
    <location>
        <position position="518"/>
    </location>
</feature>
<keyword evidence="3" id="KW-1185">Reference proteome</keyword>
<name>A0A5E4NTR5_9HEMI</name>
<protein>
    <submittedName>
        <fullName evidence="2">Ankyrin repeat-containing domain</fullName>
    </submittedName>
</protein>
<dbReference type="AlphaFoldDB" id="A0A5E4NTR5"/>
<reference evidence="2 3" key="1">
    <citation type="submission" date="2019-08" db="EMBL/GenBank/DDBJ databases">
        <authorList>
            <person name="Alioto T."/>
            <person name="Alioto T."/>
            <person name="Gomez Garrido J."/>
        </authorList>
    </citation>
    <scope>NUCLEOTIDE SEQUENCE [LARGE SCALE GENOMIC DNA]</scope>
</reference>
<dbReference type="EMBL" id="CABPRJ010002530">
    <property type="protein sequence ID" value="VVC46454.1"/>
    <property type="molecule type" value="Genomic_DNA"/>
</dbReference>
<feature type="compositionally biased region" description="Acidic residues" evidence="1">
    <location>
        <begin position="495"/>
        <end position="504"/>
    </location>
</feature>
<feature type="compositionally biased region" description="Polar residues" evidence="1">
    <location>
        <begin position="469"/>
        <end position="488"/>
    </location>
</feature>
<gene>
    <name evidence="2" type="ORF">CINCED_3A002681</name>
</gene>
<sequence length="518" mass="58320">MFGWLKKDSNDTGVGQDFVHVISPLDDIKSALNEAIAGKYSKLDEVVKNIANYKDQFVVLETESFMNFYKQQLHLVLTGSYLYNIFFPYNLNQEKLVHKYRISELVLLAIAANDQLAEKYHEVLFAEENLSLLPLLIGGKQYISEFIKRFSELYQEQKLKEKTITVSSGKTIGFFSVIAANKYQELLKAVLTPDALGDLKLELQKAQEDPLYGVLELAALMENQVFIEKVLESIEQDISNKSSKDNESGEDELLLKRSFITLLATAVSQEHNSIVTYLCEKCTKNEDSVIQEAYKETLSDDKIIKQINKQILRNINGAGKGRRSKEQKMYDTILQTALCVNNMEFVAKILDSIESKPQISTIDEDGRDFLRNSLNTILEHAEGRTLIKKRMSAKPDGNVKKIYTEVYNNRKALDPTQKTDTTVSMEQDATELNFQGKHTMTKERKNPTAQEELPLSDDKDDSGIDSGSATASIQSLSRASGSTGSDTSLRGGVLTDDESQDEESKDQKPVKQVHFPSD</sequence>
<evidence type="ECO:0000313" key="2">
    <source>
        <dbReference type="EMBL" id="VVC46454.1"/>
    </source>
</evidence>
<organism evidence="2 3">
    <name type="scientific">Cinara cedri</name>
    <dbReference type="NCBI Taxonomy" id="506608"/>
    <lineage>
        <taxon>Eukaryota</taxon>
        <taxon>Metazoa</taxon>
        <taxon>Ecdysozoa</taxon>
        <taxon>Arthropoda</taxon>
        <taxon>Hexapoda</taxon>
        <taxon>Insecta</taxon>
        <taxon>Pterygota</taxon>
        <taxon>Neoptera</taxon>
        <taxon>Paraneoptera</taxon>
        <taxon>Hemiptera</taxon>
        <taxon>Sternorrhyncha</taxon>
        <taxon>Aphidomorpha</taxon>
        <taxon>Aphidoidea</taxon>
        <taxon>Aphididae</taxon>
        <taxon>Lachninae</taxon>
        <taxon>Cinara</taxon>
    </lineage>
</organism>